<comment type="caution">
    <text evidence="1">The sequence shown here is derived from an EMBL/GenBank/DDBJ whole genome shotgun (WGS) entry which is preliminary data.</text>
</comment>
<organism evidence="1 2">
    <name type="scientific">Panacibacter microcysteis</name>
    <dbReference type="NCBI Taxonomy" id="2793269"/>
    <lineage>
        <taxon>Bacteria</taxon>
        <taxon>Pseudomonadati</taxon>
        <taxon>Bacteroidota</taxon>
        <taxon>Chitinophagia</taxon>
        <taxon>Chitinophagales</taxon>
        <taxon>Chitinophagaceae</taxon>
        <taxon>Panacibacter</taxon>
    </lineage>
</organism>
<accession>A0A931E8B1</accession>
<dbReference type="Gene3D" id="2.60.120.430">
    <property type="entry name" value="Galactose-binding lectin"/>
    <property type="match status" value="3"/>
</dbReference>
<evidence type="ECO:0000313" key="2">
    <source>
        <dbReference type="Proteomes" id="UP000628448"/>
    </source>
</evidence>
<protein>
    <recommendedName>
        <fullName evidence="3">Glycosyl hydrolase family 16</fullName>
    </recommendedName>
</protein>
<dbReference type="RefSeq" id="WP_196989616.1">
    <property type="nucleotide sequence ID" value="NZ_JADWYR010000001.1"/>
</dbReference>
<dbReference type="InterPro" id="IPR008979">
    <property type="entry name" value="Galactose-bd-like_sf"/>
</dbReference>
<sequence length="777" mass="83677">MKKIFLIKLPTCVSIISLLFIWGCQKRELVDLKEAAFPTTGEVFIDDFTGDLAYSAFGGSNVKAFQVDNQVTYGSTKQSMRFEVPDANSPQGSYAGGVFYSKTGRDLSGYNALSFYIKSTQPANIGVIGFGNDLGESKYLVSISGLPVNSNWKKVIIPIPDAAKLKTEKGLMYYSTGPENGRGYTFWIDEVKFEKISNLGDVTGSILNGETRTIANAETGDKIMIDGLQASANLPEGVNQLISLSPNYFEFVSSEPGVAGVSANGEISVVDAGDAIISAILGGQPAKGSLNITSTGDPVMPGIAAPVPVKDAANVISLYSNAYTNVPVNTWNTRWQFSTAENFFVQVQGDDVIRYRSLNFVGIEFTNPTINASAMQYFHMDIWTPDPTTSPNNFKILLVDFGADGVFGGGDDKQDEITITSPTLASNNWVSIDVPLSTFANLTTRGHLAQLVLSGSLPNVYVDNVYFYKNPTNPPVAAPDPSIEAENVLSIFSDAYTNVAGTDFNPNWGQSTVVTQTPVAGNNTLYYANLNYQGIQLGSSQDVSSYGYLHMDYYSSNATQLNIYLISPGPVETPYVLTVPTAGWNSVDIPLSAFSPVALNNLIQFKFDGTAGSDIYLDNIYFWKIPPTPTTAAPTPSYAADGVISVFSDAYTNVAGSDLNPNWGQATVVTQTPVGGNNTLLYAGLNYQGLQLGSNQDVSGKTYLHIDYYSANSTSFKVFLISPGPVETPYTLTVPTASGWNSADIPLSAFAPVALNNVFQMKFEGNGDIYLDNILFR</sequence>
<name>A0A931E8B1_9BACT</name>
<proteinExistence type="predicted"/>
<keyword evidence="2" id="KW-1185">Reference proteome</keyword>
<dbReference type="AlphaFoldDB" id="A0A931E8B1"/>
<dbReference type="Proteomes" id="UP000628448">
    <property type="component" value="Unassembled WGS sequence"/>
</dbReference>
<gene>
    <name evidence="1" type="ORF">I5907_04955</name>
</gene>
<evidence type="ECO:0008006" key="3">
    <source>
        <dbReference type="Google" id="ProtNLM"/>
    </source>
</evidence>
<reference evidence="1" key="1">
    <citation type="submission" date="2020-11" db="EMBL/GenBank/DDBJ databases">
        <title>Bacterial whole genome sequence for Panacibacter sp. DH6.</title>
        <authorList>
            <person name="Le V."/>
            <person name="Ko S."/>
            <person name="Ahn C.-Y."/>
            <person name="Oh H.-M."/>
        </authorList>
    </citation>
    <scope>NUCLEOTIDE SEQUENCE</scope>
    <source>
        <strain evidence="1">DH6</strain>
    </source>
</reference>
<dbReference type="SUPFAM" id="SSF49785">
    <property type="entry name" value="Galactose-binding domain-like"/>
    <property type="match status" value="2"/>
</dbReference>
<evidence type="ECO:0000313" key="1">
    <source>
        <dbReference type="EMBL" id="MBG9375571.1"/>
    </source>
</evidence>
<dbReference type="EMBL" id="JADWYR010000001">
    <property type="protein sequence ID" value="MBG9375571.1"/>
    <property type="molecule type" value="Genomic_DNA"/>
</dbReference>